<comment type="caution">
    <text evidence="8">The sequence shown here is derived from an EMBL/GenBank/DDBJ whole genome shotgun (WGS) entry which is preliminary data.</text>
</comment>
<dbReference type="CDD" id="cd03351">
    <property type="entry name" value="LbH_UDP-GlcNAc_AT"/>
    <property type="match status" value="1"/>
</dbReference>
<keyword evidence="1 6" id="KW-0444">Lipid biosynthesis</keyword>
<dbReference type="InterPro" id="IPR010137">
    <property type="entry name" value="Lipid_A_LpxA"/>
</dbReference>
<dbReference type="AlphaFoldDB" id="A0A7X0F3R8"/>
<dbReference type="PIRSF" id="PIRSF000456">
    <property type="entry name" value="UDP-GlcNAc_acltr"/>
    <property type="match status" value="1"/>
</dbReference>
<dbReference type="InterPro" id="IPR029098">
    <property type="entry name" value="Acetyltransf_C"/>
</dbReference>
<comment type="function">
    <text evidence="6">Involved in the biosynthesis of lipid A, a phosphorylated glycolipid that anchors the lipopolysaccharide to the outer membrane of the cell.</text>
</comment>
<dbReference type="GO" id="GO:0008780">
    <property type="term" value="F:acyl-[acyl-carrier-protein]-UDP-N-acetylglucosamine O-acyltransferase activity"/>
    <property type="evidence" value="ECO:0007669"/>
    <property type="project" value="UniProtKB-UniRule"/>
</dbReference>
<evidence type="ECO:0000256" key="3">
    <source>
        <dbReference type="ARBA" id="ARBA00022679"/>
    </source>
</evidence>
<reference evidence="8 9" key="1">
    <citation type="submission" date="2020-08" db="EMBL/GenBank/DDBJ databases">
        <title>Genomic Encyclopedia of Type Strains, Phase IV (KMG-IV): sequencing the most valuable type-strain genomes for metagenomic binning, comparative biology and taxonomic classification.</title>
        <authorList>
            <person name="Goeker M."/>
        </authorList>
    </citation>
    <scope>NUCLEOTIDE SEQUENCE [LARGE SCALE GENOMIC DNA]</scope>
    <source>
        <strain evidence="8 9">DSM 7051</strain>
    </source>
</reference>
<keyword evidence="6" id="KW-0963">Cytoplasm</keyword>
<keyword evidence="3 6" id="KW-0808">Transferase</keyword>
<dbReference type="Gene3D" id="1.20.1180.10">
    <property type="entry name" value="Udp N-acetylglucosamine O-acyltransferase, C-terminal domain"/>
    <property type="match status" value="1"/>
</dbReference>
<name>A0A7X0F3R8_9HYPH</name>
<dbReference type="RefSeq" id="WP_184697401.1">
    <property type="nucleotide sequence ID" value="NZ_BAABEG010000001.1"/>
</dbReference>
<dbReference type="Proteomes" id="UP000536262">
    <property type="component" value="Unassembled WGS sequence"/>
</dbReference>
<evidence type="ECO:0000256" key="5">
    <source>
        <dbReference type="ARBA" id="ARBA00023315"/>
    </source>
</evidence>
<comment type="pathway">
    <text evidence="6">Glycolipid biosynthesis; lipid IV(A) biosynthesis; lipid IV(A) from (3R)-3-hydroxytetradecanoyl-[acyl-carrier-protein] and UDP-N-acetyl-alpha-D-glucosamine: step 1/6.</text>
</comment>
<comment type="subunit">
    <text evidence="6">Homotrimer.</text>
</comment>
<dbReference type="GO" id="GO:0009245">
    <property type="term" value="P:lipid A biosynthetic process"/>
    <property type="evidence" value="ECO:0007669"/>
    <property type="project" value="UniProtKB-UniRule"/>
</dbReference>
<dbReference type="GO" id="GO:0005737">
    <property type="term" value="C:cytoplasm"/>
    <property type="evidence" value="ECO:0007669"/>
    <property type="project" value="UniProtKB-SubCell"/>
</dbReference>
<dbReference type="PANTHER" id="PTHR43480">
    <property type="entry name" value="ACYL-[ACYL-CARRIER-PROTEIN]--UDP-N-ACETYLGLUCOSAMINE O-ACYLTRANSFERASE"/>
    <property type="match status" value="1"/>
</dbReference>
<accession>A0A7X0F3R8</accession>
<comment type="subcellular location">
    <subcellularLocation>
        <location evidence="6">Cytoplasm</location>
    </subcellularLocation>
</comment>
<sequence length="278" mass="29269">MQTETFIHPAAVVETGAKLGAGVRIGPFCHVSADAVIGDRVELISHVAVMGATTLGEGCKVFPQATLGAAPQNNKHKGGRTTLVVGKNCTIREGVTMHLGTDTSRGATTVGDNGLFLAYAHIAHDCIVGDNVTMANVATLGGHVEVGNNVTLGGLCAVHQMTRIGHHAFAGGAAIIDGDIIPYGMVMGNRARLRGLNVIGMKRSGLPRAEIFALRKAYKMIFDPARAVAENIPAVEREFQGSAIVRDMLDFIQARGKRHFTVPPLRNAVSDDAADDES</sequence>
<evidence type="ECO:0000256" key="6">
    <source>
        <dbReference type="HAMAP-Rule" id="MF_00387"/>
    </source>
</evidence>
<keyword evidence="2 6" id="KW-0441">Lipid A biosynthesis</keyword>
<keyword evidence="6" id="KW-0677">Repeat</keyword>
<organism evidence="8 9">
    <name type="scientific">Aminobacter aganoensis</name>
    <dbReference type="NCBI Taxonomy" id="83264"/>
    <lineage>
        <taxon>Bacteria</taxon>
        <taxon>Pseudomonadati</taxon>
        <taxon>Pseudomonadota</taxon>
        <taxon>Alphaproteobacteria</taxon>
        <taxon>Hyphomicrobiales</taxon>
        <taxon>Phyllobacteriaceae</taxon>
        <taxon>Aminobacter</taxon>
    </lineage>
</organism>
<dbReference type="SUPFAM" id="SSF51161">
    <property type="entry name" value="Trimeric LpxA-like enzymes"/>
    <property type="match status" value="1"/>
</dbReference>
<gene>
    <name evidence="6" type="primary">lpxA</name>
    <name evidence="8" type="ORF">GGR00_000300</name>
</gene>
<feature type="domain" description="UDP N-acetylglucosamine O-acyltransferase C-terminal" evidence="7">
    <location>
        <begin position="179"/>
        <end position="255"/>
    </location>
</feature>
<evidence type="ECO:0000313" key="9">
    <source>
        <dbReference type="Proteomes" id="UP000536262"/>
    </source>
</evidence>
<dbReference type="PANTHER" id="PTHR43480:SF1">
    <property type="entry name" value="ACYL-[ACYL-CARRIER-PROTEIN]--UDP-N-ACETYLGLUCOSAMINE O-ACYLTRANSFERASE, MITOCHONDRIAL-RELATED"/>
    <property type="match status" value="1"/>
</dbReference>
<evidence type="ECO:0000256" key="4">
    <source>
        <dbReference type="ARBA" id="ARBA00023098"/>
    </source>
</evidence>
<dbReference type="UniPathway" id="UPA00359">
    <property type="reaction ID" value="UER00477"/>
</dbReference>
<dbReference type="Pfam" id="PF13720">
    <property type="entry name" value="Acetyltransf_11"/>
    <property type="match status" value="1"/>
</dbReference>
<dbReference type="HAMAP" id="MF_00387">
    <property type="entry name" value="LpxA"/>
    <property type="match status" value="1"/>
</dbReference>
<evidence type="ECO:0000256" key="2">
    <source>
        <dbReference type="ARBA" id="ARBA00022556"/>
    </source>
</evidence>
<proteinExistence type="inferred from homology"/>
<dbReference type="InterPro" id="IPR037157">
    <property type="entry name" value="Acetyltransf_C_sf"/>
</dbReference>
<dbReference type="GO" id="GO:0016020">
    <property type="term" value="C:membrane"/>
    <property type="evidence" value="ECO:0007669"/>
    <property type="project" value="GOC"/>
</dbReference>
<keyword evidence="9" id="KW-1185">Reference proteome</keyword>
<dbReference type="NCBIfam" id="NF003657">
    <property type="entry name" value="PRK05289.1"/>
    <property type="match status" value="1"/>
</dbReference>
<comment type="catalytic activity">
    <reaction evidence="6">
        <text>a (3R)-hydroxyacyl-[ACP] + UDP-N-acetyl-alpha-D-glucosamine = a UDP-3-O-[(3R)-3-hydroxyacyl]-N-acetyl-alpha-D-glucosamine + holo-[ACP]</text>
        <dbReference type="Rhea" id="RHEA:67812"/>
        <dbReference type="Rhea" id="RHEA-COMP:9685"/>
        <dbReference type="Rhea" id="RHEA-COMP:9945"/>
        <dbReference type="ChEBI" id="CHEBI:57705"/>
        <dbReference type="ChEBI" id="CHEBI:64479"/>
        <dbReference type="ChEBI" id="CHEBI:78827"/>
        <dbReference type="ChEBI" id="CHEBI:173225"/>
        <dbReference type="EC" id="2.3.1.129"/>
    </reaction>
</comment>
<evidence type="ECO:0000313" key="8">
    <source>
        <dbReference type="EMBL" id="MBB6352548.1"/>
    </source>
</evidence>
<keyword evidence="5 6" id="KW-0012">Acyltransferase</keyword>
<dbReference type="NCBIfam" id="TIGR01852">
    <property type="entry name" value="lipid_A_lpxA"/>
    <property type="match status" value="1"/>
</dbReference>
<dbReference type="Gene3D" id="2.160.10.10">
    <property type="entry name" value="Hexapeptide repeat proteins"/>
    <property type="match status" value="1"/>
</dbReference>
<evidence type="ECO:0000259" key="7">
    <source>
        <dbReference type="Pfam" id="PF13720"/>
    </source>
</evidence>
<evidence type="ECO:0000256" key="1">
    <source>
        <dbReference type="ARBA" id="ARBA00022516"/>
    </source>
</evidence>
<dbReference type="EMBL" id="JACHOU010000001">
    <property type="protein sequence ID" value="MBB6352548.1"/>
    <property type="molecule type" value="Genomic_DNA"/>
</dbReference>
<dbReference type="InterPro" id="IPR011004">
    <property type="entry name" value="Trimer_LpxA-like_sf"/>
</dbReference>
<protein>
    <recommendedName>
        <fullName evidence="6">Acyl-[acyl-carrier-protein]--UDP-N-acetylglucosamine O-acyltransferase</fullName>
        <shortName evidence="6">UDP-N-acetylglucosamine acyltransferase</shortName>
        <ecNumber evidence="6">2.3.1.129</ecNumber>
    </recommendedName>
</protein>
<comment type="similarity">
    <text evidence="6">Belongs to the transferase hexapeptide repeat family. LpxA subfamily.</text>
</comment>
<keyword evidence="4 6" id="KW-0443">Lipid metabolism</keyword>
<dbReference type="EC" id="2.3.1.129" evidence="6"/>